<feature type="non-terminal residue" evidence="1">
    <location>
        <position position="1"/>
    </location>
</feature>
<gene>
    <name evidence="1" type="ORF">AVEN_29845_1</name>
</gene>
<accession>A0A4Y2UWM8</accession>
<proteinExistence type="predicted"/>
<comment type="caution">
    <text evidence="1">The sequence shown here is derived from an EMBL/GenBank/DDBJ whole genome shotgun (WGS) entry which is preliminary data.</text>
</comment>
<dbReference type="AlphaFoldDB" id="A0A4Y2UWM8"/>
<organism evidence="1 2">
    <name type="scientific">Araneus ventricosus</name>
    <name type="common">Orbweaver spider</name>
    <name type="synonym">Epeira ventricosa</name>
    <dbReference type="NCBI Taxonomy" id="182803"/>
    <lineage>
        <taxon>Eukaryota</taxon>
        <taxon>Metazoa</taxon>
        <taxon>Ecdysozoa</taxon>
        <taxon>Arthropoda</taxon>
        <taxon>Chelicerata</taxon>
        <taxon>Arachnida</taxon>
        <taxon>Araneae</taxon>
        <taxon>Araneomorphae</taxon>
        <taxon>Entelegynae</taxon>
        <taxon>Araneoidea</taxon>
        <taxon>Araneidae</taxon>
        <taxon>Araneus</taxon>
    </lineage>
</organism>
<dbReference type="Proteomes" id="UP000499080">
    <property type="component" value="Unassembled WGS sequence"/>
</dbReference>
<evidence type="ECO:0000313" key="2">
    <source>
        <dbReference type="Proteomes" id="UP000499080"/>
    </source>
</evidence>
<protein>
    <submittedName>
        <fullName evidence="1">Uncharacterized protein</fullName>
    </submittedName>
</protein>
<keyword evidence="2" id="KW-1185">Reference proteome</keyword>
<sequence length="36" mass="3982">PDSTGNAVRLLLVEECFQVDVGQLIVYRLTAPVYDS</sequence>
<name>A0A4Y2UWM8_ARAVE</name>
<evidence type="ECO:0000313" key="1">
    <source>
        <dbReference type="EMBL" id="GBO16554.1"/>
    </source>
</evidence>
<dbReference type="EMBL" id="BGPR01040438">
    <property type="protein sequence ID" value="GBO16554.1"/>
    <property type="molecule type" value="Genomic_DNA"/>
</dbReference>
<reference evidence="1 2" key="1">
    <citation type="journal article" date="2019" name="Sci. Rep.">
        <title>Orb-weaving spider Araneus ventricosus genome elucidates the spidroin gene catalogue.</title>
        <authorList>
            <person name="Kono N."/>
            <person name="Nakamura H."/>
            <person name="Ohtoshi R."/>
            <person name="Moran D.A.P."/>
            <person name="Shinohara A."/>
            <person name="Yoshida Y."/>
            <person name="Fujiwara M."/>
            <person name="Mori M."/>
            <person name="Tomita M."/>
            <person name="Arakawa K."/>
        </authorList>
    </citation>
    <scope>NUCLEOTIDE SEQUENCE [LARGE SCALE GENOMIC DNA]</scope>
</reference>